<feature type="transmembrane region" description="Helical" evidence="1">
    <location>
        <begin position="21"/>
        <end position="42"/>
    </location>
</feature>
<keyword evidence="1" id="KW-0812">Transmembrane</keyword>
<evidence type="ECO:0000256" key="1">
    <source>
        <dbReference type="SAM" id="Phobius"/>
    </source>
</evidence>
<dbReference type="Proteomes" id="UP000018896">
    <property type="component" value="Unassembled WGS sequence"/>
</dbReference>
<evidence type="ECO:0000313" key="2">
    <source>
        <dbReference type="EMBL" id="GAE34949.1"/>
    </source>
</evidence>
<organism evidence="2 3">
    <name type="scientific">Halalkalibacter akibai (strain ATCC 43226 / DSM 21942 / CIP 109018 / JCM 9157 / 1139)</name>
    <name type="common">Bacillus akibai</name>
    <dbReference type="NCBI Taxonomy" id="1236973"/>
    <lineage>
        <taxon>Bacteria</taxon>
        <taxon>Bacillati</taxon>
        <taxon>Bacillota</taxon>
        <taxon>Bacilli</taxon>
        <taxon>Bacillales</taxon>
        <taxon>Bacillaceae</taxon>
        <taxon>Halalkalibacter</taxon>
    </lineage>
</organism>
<keyword evidence="1" id="KW-0472">Membrane</keyword>
<comment type="caution">
    <text evidence="2">The sequence shown here is derived from an EMBL/GenBank/DDBJ whole genome shotgun (WGS) entry which is preliminary data.</text>
</comment>
<dbReference type="AlphaFoldDB" id="W4QUG0"/>
<name>W4QUG0_HALA3</name>
<gene>
    <name evidence="2" type="ORF">JCM9157_2034</name>
</gene>
<accession>W4QUG0</accession>
<proteinExistence type="predicted"/>
<keyword evidence="3" id="KW-1185">Reference proteome</keyword>
<reference evidence="2 3" key="1">
    <citation type="journal article" date="2014" name="Genome Announc.">
        <title>Draft Genome Sequences of Three Alkaliphilic Bacillus Strains, Bacillus wakoensis JCM 9140T, Bacillus akibai JCM 9157T, and Bacillus hemicellulosilyticus JCM 9152T.</title>
        <authorList>
            <person name="Yuki M."/>
            <person name="Oshima K."/>
            <person name="Suda W."/>
            <person name="Oshida Y."/>
            <person name="Kitamura K."/>
            <person name="Iida T."/>
            <person name="Hattori M."/>
            <person name="Ohkuma M."/>
        </authorList>
    </citation>
    <scope>NUCLEOTIDE SEQUENCE [LARGE SCALE GENOMIC DNA]</scope>
    <source>
        <strain evidence="2 3">JCM 9157</strain>
    </source>
</reference>
<dbReference type="RefSeq" id="WP_035664103.1">
    <property type="nucleotide sequence ID" value="NZ_BAUV01000012.1"/>
</dbReference>
<sequence>MNISIDLLPQRTRSRTGNLPIIPVAGVLSIVAGAVVLTYTFLDTRSNVEALEAQVATQTELLTAVEADFLAMTTGINDYNYVDYFTSMDTLLTNVYKGTIPLKQRIYFHLPEEASVNSYSYVNNGDLSIQITSVSKGDAAVYLHHLLNEQEVSGAEVNTIALEGDEGVTYLSNYTLKLKTLVGEDQ</sequence>
<dbReference type="EMBL" id="BAUV01000012">
    <property type="protein sequence ID" value="GAE34949.1"/>
    <property type="molecule type" value="Genomic_DNA"/>
</dbReference>
<evidence type="ECO:0000313" key="3">
    <source>
        <dbReference type="Proteomes" id="UP000018896"/>
    </source>
</evidence>
<protein>
    <recommendedName>
        <fullName evidence="4">PilN domain-containing protein</fullName>
    </recommendedName>
</protein>
<keyword evidence="1" id="KW-1133">Transmembrane helix</keyword>
<evidence type="ECO:0008006" key="4">
    <source>
        <dbReference type="Google" id="ProtNLM"/>
    </source>
</evidence>
<dbReference type="OrthoDB" id="2869345at2"/>
<dbReference type="STRING" id="1236973.JCM9157_2034"/>